<gene>
    <name evidence="6" type="ORF">HC176_15350</name>
</gene>
<dbReference type="SUPFAM" id="SSF49899">
    <property type="entry name" value="Concanavalin A-like lectins/glucanases"/>
    <property type="match status" value="1"/>
</dbReference>
<feature type="signal peptide" evidence="3">
    <location>
        <begin position="1"/>
        <end position="20"/>
    </location>
</feature>
<evidence type="ECO:0000259" key="5">
    <source>
        <dbReference type="SMART" id="SM00560"/>
    </source>
</evidence>
<name>A0ABX1DGI8_9FLAO</name>
<evidence type="ECO:0000256" key="3">
    <source>
        <dbReference type="SAM" id="SignalP"/>
    </source>
</evidence>
<dbReference type="SMART" id="SM00282">
    <property type="entry name" value="LamG"/>
    <property type="match status" value="1"/>
</dbReference>
<protein>
    <submittedName>
        <fullName evidence="6">LamG domain-containing protein</fullName>
    </submittedName>
</protein>
<dbReference type="Proteomes" id="UP000760545">
    <property type="component" value="Unassembled WGS sequence"/>
</dbReference>
<feature type="domain" description="LamG-like jellyroll fold" evidence="5">
    <location>
        <begin position="1130"/>
        <end position="1270"/>
    </location>
</feature>
<dbReference type="CDD" id="cd00110">
    <property type="entry name" value="LamG"/>
    <property type="match status" value="1"/>
</dbReference>
<accession>A0ABX1DGI8</accession>
<keyword evidence="7" id="KW-1185">Reference proteome</keyword>
<comment type="caution">
    <text evidence="6">The sequence shown here is derived from an EMBL/GenBank/DDBJ whole genome shotgun (WGS) entry which is preliminary data.</text>
</comment>
<evidence type="ECO:0000256" key="2">
    <source>
        <dbReference type="ARBA" id="ARBA00023157"/>
    </source>
</evidence>
<feature type="chain" id="PRO_5046482511" evidence="3">
    <location>
        <begin position="21"/>
        <end position="1963"/>
    </location>
</feature>
<dbReference type="InterPro" id="IPR013320">
    <property type="entry name" value="ConA-like_dom_sf"/>
</dbReference>
<dbReference type="InterPro" id="IPR001791">
    <property type="entry name" value="Laminin_G"/>
</dbReference>
<dbReference type="SMART" id="SM00560">
    <property type="entry name" value="LamGL"/>
    <property type="match status" value="1"/>
</dbReference>
<evidence type="ECO:0000259" key="4">
    <source>
        <dbReference type="SMART" id="SM00282"/>
    </source>
</evidence>
<dbReference type="NCBIfam" id="TIGR04183">
    <property type="entry name" value="Por_Secre_tail"/>
    <property type="match status" value="1"/>
</dbReference>
<proteinExistence type="predicted"/>
<dbReference type="PANTHER" id="PTHR42535">
    <property type="entry name" value="OOKINETE PROTEIN, PUTATIVE-RELATED"/>
    <property type="match status" value="1"/>
</dbReference>
<dbReference type="Gene3D" id="2.60.120.200">
    <property type="match status" value="1"/>
</dbReference>
<dbReference type="InterPro" id="IPR026444">
    <property type="entry name" value="Secre_tail"/>
</dbReference>
<feature type="domain" description="Laminin G" evidence="4">
    <location>
        <begin position="1126"/>
        <end position="1265"/>
    </location>
</feature>
<reference evidence="6 7" key="1">
    <citation type="submission" date="2020-03" db="EMBL/GenBank/DDBJ databases">
        <title>Tamlana sp. nov, isolated from XXX.</title>
        <authorList>
            <person name="Cao W.R."/>
        </authorList>
    </citation>
    <scope>NUCLEOTIDE SEQUENCE [LARGE SCALE GENOMIC DNA]</scope>
    <source>
        <strain evidence="6 7">HST1-43</strain>
    </source>
</reference>
<dbReference type="Pfam" id="PF13385">
    <property type="entry name" value="Laminin_G_3"/>
    <property type="match status" value="1"/>
</dbReference>
<dbReference type="RefSeq" id="WP_167919844.1">
    <property type="nucleotide sequence ID" value="NZ_JAAVJS010000035.1"/>
</dbReference>
<keyword evidence="2" id="KW-1015">Disulfide bond</keyword>
<evidence type="ECO:0000256" key="1">
    <source>
        <dbReference type="ARBA" id="ARBA00022729"/>
    </source>
</evidence>
<dbReference type="Gene3D" id="2.60.120.380">
    <property type="match status" value="5"/>
</dbReference>
<evidence type="ECO:0000313" key="6">
    <source>
        <dbReference type="EMBL" id="NJX16864.1"/>
    </source>
</evidence>
<dbReference type="InterPro" id="IPR006558">
    <property type="entry name" value="LamG-like"/>
</dbReference>
<evidence type="ECO:0000313" key="7">
    <source>
        <dbReference type="Proteomes" id="UP000760545"/>
    </source>
</evidence>
<sequence length="1963" mass="216511">MKVFSHFLSVLCFIGFNAFAQTPANDDFVNAEVIPHTTNWCSSNSPFTTINATPDGTKGSAWRNGPNYNVWYKFQATTTQVNAEISTGGSSGSLRYPYLGLWDDNGTEIASTTYYSSRGSINVQSKNLIVGNWYYISVDNHSSTSYRGSFTLCVEDEVDFDYMEKAHEVPHTSNWCSADGEFSTINATPDGVKGSTWRNGPNYNVWFKFQATTTEVNASINTGGSTGSLRYPFLALWDAVGTEITSSTYYSSTGTINVQSDNLTIGNWYYISVDNHSSSNYRGSFTLCVDDTVNNDFKNKAIELPHTSDWCSADAEYTTINASADQAKGSTWNNGPNYNVWYKFQATTTEVNAQINIGGSSGSLRYPFLALWEDSGAEIASSRYYSSTGTINVQSDNLTVGNWYYISVDNHSNSNYRGSFTLCVDDEVNNDFKDKAIELPHTSSWCSADAEYTTINASADETKASTWNNGPNYNLWYKFQATSTEVKAEIHIGGSSGSLRYPFMALWDDNGTELMSSAYYSSTGNINVQSSSLTVGEWYYVSVDNHSSSSYRGSFALCLYDEVDYDFYEGAIDVTSIINSCSQNQEYTTRGASADRNKGSNWNNNGPKTNRWFKFTAPASGEINVTVDIGGGKGTQKTTQMALWAADGTTEIATKRYAYNTEDVVMGANGLTPGDTYYISVDAYHSGYSGAFTLCLQDQLDYDFYEGAIDVTSIINNCSQNEEYTTIGASADRDKGSNWNNNGPKTNRWFQFTAPATGEISITVDIGGDKGTQKTTQVALWASDGITEINSKRYAYNTEDVVMGANGLTPGDIYYFSVDAYHSGYSGSFTLCIQDQLNYDYYEGARDITSIINSCSEDAEFTTVGASPDRNKGSNWNNNGPKNNRWFKFTAPATGQIEVTIDVGAEKGTQKTTQIALWETDGLTELSSNRYVSNTDDVILGYTSLTPGEVYYVSVDVYNSSYDGSFTLCVKDRISYDFYEGAIDITNLINSCSEDAIYDTTGATPDKVAGSSWNNNGPKYNRWFKFTAPETGQISITVDVDGTKGTQRRSQVAMWEGGGTVEVDSKRYASNNDDVVVSGFNLIPGATYYVSVDTYPGNTGTFSLCVENTFVDFNGTDYYVDFGDNHDLSRSFSLEAWVLQKSTSAKATIMSKGDVTLGAFRGYHFTLENGYPSLIWYNNSGIPVLTITSTNQIENNKWYHVAATYTRNTVSLYVDGVLVATSVSASAPSNNSYSFLLGASYDSSTPNTPKYCFDGYIDEVRIWNVALSKQQIRQMMNQEIVQSGTGIRGKLIASNISNNLLWANLKGYYPMANNAAADFSSNNINGYSKNNRASVQEQTAPLPYVTSADGPWTSSSTWLHGDVWNISNLGDDNEWGIVQIKNNISIDYDINTMGLFIDSGKTLTVNGTRQVKNEWYFELNGTLDLMEDSQLIQTINSNLVTSATGKLLRRQEGTASPFWYNYWSAPIGTMAATSLTDDNASINNPNNTSYKLNMLKNESGFDMSFTSNYSGNGSISTAWLYTFKNGVTYWDWKAVSPTLPLSPGVGYTQKGTGSPGSEQQYIFEGKPNNGAVFIDVVDKGGAGSVPNKTKTEYLVGNPYASALDLHQFIDDNAGVIDGTIHLWQQWAGNSHYLNEYQGGYAQVNKLGGCRAYQFVGIEGGIDNSKYGAIVPTRYIAVGQGFVVEVVADGQIEFNNGQRVFIKEVDANGTYNQGSIFSKSTKASKSSKEKIEKSDMQKIRLEFNSVTGPKTRRELLLGFSNYTKDDFDFGYDAKCTESNNNDLNLALDGKNMIMQAYSPITEDKVIPLNFKSSGKNSFEIKISEKINMPEDQPIYIKDNLTGEYFDLSQDGTYQFSSEPGVFNSRFEIVFQHEQQALSTEEAAVSGNFVYYQNSSRTFYAKKLSSTAKHFALINMRGQNVLELKDVTPAELAQGIRFDNVATGTYVVCIKTENNELITKKVVVN</sequence>
<dbReference type="PANTHER" id="PTHR42535:SF2">
    <property type="entry name" value="CHROMOSOME UNDETERMINED SCAFFOLD_146, WHOLE GENOME SHOTGUN SEQUENCE"/>
    <property type="match status" value="1"/>
</dbReference>
<keyword evidence="1 3" id="KW-0732">Signal</keyword>
<dbReference type="EMBL" id="JAAVJS010000035">
    <property type="protein sequence ID" value="NJX16864.1"/>
    <property type="molecule type" value="Genomic_DNA"/>
</dbReference>
<organism evidence="6 7">
    <name type="scientific">Tamlana crocina</name>
    <dbReference type="NCBI Taxonomy" id="393006"/>
    <lineage>
        <taxon>Bacteria</taxon>
        <taxon>Pseudomonadati</taxon>
        <taxon>Bacteroidota</taxon>
        <taxon>Flavobacteriia</taxon>
        <taxon>Flavobacteriales</taxon>
        <taxon>Flavobacteriaceae</taxon>
        <taxon>Tamlana</taxon>
    </lineage>
</organism>